<gene>
    <name evidence="1" type="ORF">Y1Q_0011640</name>
</gene>
<comment type="caution">
    <text evidence="1">The sequence shown here is derived from an EMBL/GenBank/DDBJ whole genome shotgun (WGS) entry which is preliminary data.</text>
</comment>
<protein>
    <submittedName>
        <fullName evidence="1">Uncharacterized protein</fullName>
    </submittedName>
</protein>
<evidence type="ECO:0000313" key="2">
    <source>
        <dbReference type="Proteomes" id="UP000050525"/>
    </source>
</evidence>
<reference evidence="1 2" key="1">
    <citation type="journal article" date="2012" name="Genome Biol.">
        <title>Sequencing three crocodilian genomes to illuminate the evolution of archosaurs and amniotes.</title>
        <authorList>
            <person name="St John J.A."/>
            <person name="Braun E.L."/>
            <person name="Isberg S.R."/>
            <person name="Miles L.G."/>
            <person name="Chong A.Y."/>
            <person name="Gongora J."/>
            <person name="Dalzell P."/>
            <person name="Moran C."/>
            <person name="Bed'hom B."/>
            <person name="Abzhanov A."/>
            <person name="Burgess S.C."/>
            <person name="Cooksey A.M."/>
            <person name="Castoe T.A."/>
            <person name="Crawford N.G."/>
            <person name="Densmore L.D."/>
            <person name="Drew J.C."/>
            <person name="Edwards S.V."/>
            <person name="Faircloth B.C."/>
            <person name="Fujita M.K."/>
            <person name="Greenwold M.J."/>
            <person name="Hoffmann F.G."/>
            <person name="Howard J.M."/>
            <person name="Iguchi T."/>
            <person name="Janes D.E."/>
            <person name="Khan S.Y."/>
            <person name="Kohno S."/>
            <person name="de Koning A.J."/>
            <person name="Lance S.L."/>
            <person name="McCarthy F.M."/>
            <person name="McCormack J.E."/>
            <person name="Merchant M.E."/>
            <person name="Peterson D.G."/>
            <person name="Pollock D.D."/>
            <person name="Pourmand N."/>
            <person name="Raney B.J."/>
            <person name="Roessler K.A."/>
            <person name="Sanford J.R."/>
            <person name="Sawyer R.H."/>
            <person name="Schmidt C.J."/>
            <person name="Triplett E.W."/>
            <person name="Tuberville T.D."/>
            <person name="Venegas-Anaya M."/>
            <person name="Howard J.T."/>
            <person name="Jarvis E.D."/>
            <person name="Guillette L.J.Jr."/>
            <person name="Glenn T.C."/>
            <person name="Green R.E."/>
            <person name="Ray D.A."/>
        </authorList>
    </citation>
    <scope>NUCLEOTIDE SEQUENCE [LARGE SCALE GENOMIC DNA]</scope>
    <source>
        <strain evidence="1">KSC_2009_1</strain>
    </source>
</reference>
<keyword evidence="2" id="KW-1185">Reference proteome</keyword>
<dbReference type="Proteomes" id="UP000050525">
    <property type="component" value="Unassembled WGS sequence"/>
</dbReference>
<organism evidence="1 2">
    <name type="scientific">Alligator mississippiensis</name>
    <name type="common">American alligator</name>
    <dbReference type="NCBI Taxonomy" id="8496"/>
    <lineage>
        <taxon>Eukaryota</taxon>
        <taxon>Metazoa</taxon>
        <taxon>Chordata</taxon>
        <taxon>Craniata</taxon>
        <taxon>Vertebrata</taxon>
        <taxon>Euteleostomi</taxon>
        <taxon>Archelosauria</taxon>
        <taxon>Archosauria</taxon>
        <taxon>Crocodylia</taxon>
        <taxon>Alligatoridae</taxon>
        <taxon>Alligatorinae</taxon>
        <taxon>Alligator</taxon>
    </lineage>
</organism>
<name>A0A151M0N7_ALLMI</name>
<evidence type="ECO:0000313" key="1">
    <source>
        <dbReference type="EMBL" id="KYO18040.1"/>
    </source>
</evidence>
<dbReference type="AlphaFoldDB" id="A0A151M0N7"/>
<proteinExistence type="predicted"/>
<sequence length="79" mass="9119">MRVKKFLQILILGLYQLKHWMYKSCLSSWLSCVSSSAIKVLRTKIGTQILNVQLASMSIRALHLQKTNRQHDTVISVYV</sequence>
<accession>A0A151M0N7</accession>
<dbReference type="EMBL" id="AKHW03006853">
    <property type="protein sequence ID" value="KYO18040.1"/>
    <property type="molecule type" value="Genomic_DNA"/>
</dbReference>